<sequence length="599" mass="65876">MVIAADPAAAVHNPAALAPLEHFKFFSLSAQTLQEINYLNYGLAFPLPGNSALGITYLSRGLNDIPLTDAAFAAAPDLDAALSYTAYRENVYLLTYARAQELWLRPFYWGINAKVLQKTVVDYDEGGGSALNFDLGFYTEPLRELGLGLKVQNILQAGQGNVLWQTGAAERLDQYITLGLANKTFLRNVLFGVEVQKNTAGDAYPGVLHFGVEWHPLESLFLRVGAGQYLLAPDAGDGGFNSLDSYYSAGVGINLFGLRLDYAYCPDKEAADLAAHYFSVAYAGAEPLDKDLPPAAEKHLSSNARQTLSIPETADGTDDPKPQIILKYPTANLTTTQSSLLVSGTLRDAAAYVLNGEEYSGQKINQQIELSVGLNELTVGLPKQPQLHKFKILRLSSFDDISAESQRDNIIAAATLGLMSADYPRRFNPQRAVSRQEIAQIILRLQNNSPQVWRGAFDEIDILSNDGILIGFPDGRLRPDGRLTKGQLALMLARLLELPLREARQHGIVDREHWADPAAAALADTALYSNTDFSPRGETVSRAYLAAMLARLPQVSERIKAMYFYEDLRIELPPRSNYRPKPQPERDLLLFEEAARGGR</sequence>
<name>A0A388TCM9_TERA1</name>
<gene>
    <name evidence="3" type="ORF">NO1_1462</name>
</gene>
<feature type="compositionally biased region" description="Polar residues" evidence="1">
    <location>
        <begin position="301"/>
        <end position="310"/>
    </location>
</feature>
<protein>
    <recommendedName>
        <fullName evidence="2">SLH domain-containing protein</fullName>
    </recommendedName>
</protein>
<reference evidence="3 4" key="1">
    <citation type="journal article" date="2019" name="ISME J.">
        <title>Genome analyses of uncultured TG2/ZB3 bacteria in 'Margulisbacteria' specifically attached to ectosymbiotic spirochetes of protists in the termite gut.</title>
        <authorList>
            <person name="Utami Y.D."/>
            <person name="Kuwahara H."/>
            <person name="Igai K."/>
            <person name="Murakami T."/>
            <person name="Sugaya K."/>
            <person name="Morikawa T."/>
            <person name="Nagura Y."/>
            <person name="Yuki M."/>
            <person name="Deevong P."/>
            <person name="Inoue T."/>
            <person name="Kihara K."/>
            <person name="Lo N."/>
            <person name="Yamada A."/>
            <person name="Ohkuma M."/>
            <person name="Hongoh Y."/>
        </authorList>
    </citation>
    <scope>NUCLEOTIDE SEQUENCE [LARGE SCALE GENOMIC DNA]</scope>
    <source>
        <strain evidence="3">NkOx7-01</strain>
    </source>
</reference>
<proteinExistence type="predicted"/>
<dbReference type="AlphaFoldDB" id="A0A388TCM9"/>
<evidence type="ECO:0000259" key="2">
    <source>
        <dbReference type="PROSITE" id="PS51272"/>
    </source>
</evidence>
<dbReference type="Pfam" id="PF00395">
    <property type="entry name" value="SLH"/>
    <property type="match status" value="2"/>
</dbReference>
<comment type="caution">
    <text evidence="3">The sequence shown here is derived from an EMBL/GenBank/DDBJ whole genome shotgun (WGS) entry which is preliminary data.</text>
</comment>
<accession>A0A388TCM9</accession>
<dbReference type="Proteomes" id="UP000269352">
    <property type="component" value="Unassembled WGS sequence"/>
</dbReference>
<dbReference type="PROSITE" id="PS51272">
    <property type="entry name" value="SLH"/>
    <property type="match status" value="1"/>
</dbReference>
<feature type="domain" description="SLH" evidence="2">
    <location>
        <begin position="443"/>
        <end position="506"/>
    </location>
</feature>
<evidence type="ECO:0000313" key="4">
    <source>
        <dbReference type="Proteomes" id="UP000269352"/>
    </source>
</evidence>
<evidence type="ECO:0000256" key="1">
    <source>
        <dbReference type="SAM" id="MobiDB-lite"/>
    </source>
</evidence>
<dbReference type="InterPro" id="IPR001119">
    <property type="entry name" value="SLH_dom"/>
</dbReference>
<dbReference type="EMBL" id="BGZN01000036">
    <property type="protein sequence ID" value="GBR74253.1"/>
    <property type="molecule type" value="Genomic_DNA"/>
</dbReference>
<organism evidence="3 4">
    <name type="scientific">Termititenax aidoneus</name>
    <dbReference type="NCBI Taxonomy" id="2218524"/>
    <lineage>
        <taxon>Bacteria</taxon>
        <taxon>Bacillati</taxon>
        <taxon>Candidatus Margulisiibacteriota</taxon>
        <taxon>Candidatus Termititenacia</taxon>
        <taxon>Candidatus Termititenacales</taxon>
        <taxon>Candidatus Termititenacaceae</taxon>
        <taxon>Candidatus Termititenax</taxon>
    </lineage>
</organism>
<evidence type="ECO:0000313" key="3">
    <source>
        <dbReference type="EMBL" id="GBR74253.1"/>
    </source>
</evidence>
<feature type="region of interest" description="Disordered" evidence="1">
    <location>
        <begin position="292"/>
        <end position="321"/>
    </location>
</feature>
<keyword evidence="4" id="KW-1185">Reference proteome</keyword>